<dbReference type="AlphaFoldDB" id="A0A3P5WTM7"/>
<evidence type="ECO:0000256" key="6">
    <source>
        <dbReference type="ARBA" id="ARBA00022824"/>
    </source>
</evidence>
<sequence length="203" mass="23783">MKKYVKEFAAFPDIMVMLIIFLTCLAFTIFHVLHVGTWIAIAIGMLTYATSEYIVHRFLFHIKTPKNPFLLKVIKRLHYDHHVDPNDLKLLFLPLWFSIPGFVIYSLIVFSIAKSSALAIAFATGLVAYFLFYEWKHYIAHKPIKPRTRLGKNIKKHHLLHHFMNENYWFGVTHTSFDKTLGTFKEKDEVEKSATARNLENRV</sequence>
<evidence type="ECO:0000256" key="3">
    <source>
        <dbReference type="ARBA" id="ARBA00022516"/>
    </source>
</evidence>
<evidence type="ECO:0000256" key="4">
    <source>
        <dbReference type="ARBA" id="ARBA00022692"/>
    </source>
</evidence>
<dbReference type="GO" id="GO:0005506">
    <property type="term" value="F:iron ion binding"/>
    <property type="evidence" value="ECO:0007669"/>
    <property type="project" value="InterPro"/>
</dbReference>
<feature type="transmembrane region" description="Helical" evidence="14">
    <location>
        <begin position="90"/>
        <end position="110"/>
    </location>
</feature>
<evidence type="ECO:0000313" key="16">
    <source>
        <dbReference type="EMBL" id="VDC22651.1"/>
    </source>
</evidence>
<keyword evidence="10" id="KW-0560">Oxidoreductase</keyword>
<feature type="transmembrane region" description="Helical" evidence="14">
    <location>
        <begin position="12"/>
        <end position="32"/>
    </location>
</feature>
<name>A0A3P5WTM7_9BACL</name>
<keyword evidence="7" id="KW-0276">Fatty acid metabolism</keyword>
<dbReference type="GO" id="GO:0080132">
    <property type="term" value="F:fatty acid 2-hydroxylase activity"/>
    <property type="evidence" value="ECO:0007669"/>
    <property type="project" value="InterPro"/>
</dbReference>
<evidence type="ECO:0000256" key="13">
    <source>
        <dbReference type="ARBA" id="ARBA00023160"/>
    </source>
</evidence>
<evidence type="ECO:0000256" key="10">
    <source>
        <dbReference type="ARBA" id="ARBA00023002"/>
    </source>
</evidence>
<dbReference type="Pfam" id="PF04116">
    <property type="entry name" value="FA_hydroxylase"/>
    <property type="match status" value="1"/>
</dbReference>
<keyword evidence="6" id="KW-0256">Endoplasmic reticulum</keyword>
<feature type="domain" description="Fatty acid hydroxylase" evidence="15">
    <location>
        <begin position="42"/>
        <end position="183"/>
    </location>
</feature>
<protein>
    <submittedName>
        <fullName evidence="16">Fatty acid hydroxylase superfamily protein</fullName>
    </submittedName>
</protein>
<dbReference type="PANTHER" id="PTHR12863">
    <property type="entry name" value="FATTY ACID HYDROXYLASE"/>
    <property type="match status" value="1"/>
</dbReference>
<evidence type="ECO:0000256" key="14">
    <source>
        <dbReference type="SAM" id="Phobius"/>
    </source>
</evidence>
<evidence type="ECO:0000259" key="15">
    <source>
        <dbReference type="Pfam" id="PF04116"/>
    </source>
</evidence>
<dbReference type="GO" id="GO:0016020">
    <property type="term" value="C:membrane"/>
    <property type="evidence" value="ECO:0007669"/>
    <property type="project" value="InterPro"/>
</dbReference>
<feature type="transmembrane region" description="Helical" evidence="14">
    <location>
        <begin position="116"/>
        <end position="135"/>
    </location>
</feature>
<dbReference type="GO" id="GO:0006633">
    <property type="term" value="P:fatty acid biosynthetic process"/>
    <property type="evidence" value="ECO:0007669"/>
    <property type="project" value="UniProtKB-KW"/>
</dbReference>
<evidence type="ECO:0000256" key="7">
    <source>
        <dbReference type="ARBA" id="ARBA00022832"/>
    </source>
</evidence>
<evidence type="ECO:0000256" key="5">
    <source>
        <dbReference type="ARBA" id="ARBA00022723"/>
    </source>
</evidence>
<organism evidence="16 17">
    <name type="scientific">Filibacter tadaridae</name>
    <dbReference type="NCBI Taxonomy" id="2483811"/>
    <lineage>
        <taxon>Bacteria</taxon>
        <taxon>Bacillati</taxon>
        <taxon>Bacillota</taxon>
        <taxon>Bacilli</taxon>
        <taxon>Bacillales</taxon>
        <taxon>Caryophanaceae</taxon>
        <taxon>Filibacter</taxon>
    </lineage>
</organism>
<reference evidence="16 17" key="1">
    <citation type="submission" date="2018-11" db="EMBL/GenBank/DDBJ databases">
        <authorList>
            <person name="Criscuolo A."/>
        </authorList>
    </citation>
    <scope>NUCLEOTIDE SEQUENCE [LARGE SCALE GENOMIC DNA]</scope>
    <source>
        <strain evidence="16">ATB-66</strain>
    </source>
</reference>
<keyword evidence="8" id="KW-0862">Zinc</keyword>
<keyword evidence="4 14" id="KW-0812">Transmembrane</keyword>
<evidence type="ECO:0000256" key="1">
    <source>
        <dbReference type="ARBA" id="ARBA00001947"/>
    </source>
</evidence>
<accession>A0A3P5WTM7</accession>
<evidence type="ECO:0000256" key="2">
    <source>
        <dbReference type="ARBA" id="ARBA00004477"/>
    </source>
</evidence>
<evidence type="ECO:0000256" key="8">
    <source>
        <dbReference type="ARBA" id="ARBA00022833"/>
    </source>
</evidence>
<keyword evidence="17" id="KW-1185">Reference proteome</keyword>
<gene>
    <name evidence="16" type="ORF">FILTAD_00825</name>
</gene>
<evidence type="ECO:0000256" key="12">
    <source>
        <dbReference type="ARBA" id="ARBA00023136"/>
    </source>
</evidence>
<keyword evidence="9 14" id="KW-1133">Transmembrane helix</keyword>
<comment type="cofactor">
    <cofactor evidence="1">
        <name>Zn(2+)</name>
        <dbReference type="ChEBI" id="CHEBI:29105"/>
    </cofactor>
</comment>
<dbReference type="Proteomes" id="UP000270468">
    <property type="component" value="Unassembled WGS sequence"/>
</dbReference>
<comment type="subcellular location">
    <subcellularLocation>
        <location evidence="2">Endoplasmic reticulum membrane</location>
        <topology evidence="2">Multi-pass membrane protein</topology>
    </subcellularLocation>
</comment>
<dbReference type="PANTHER" id="PTHR12863:SF1">
    <property type="entry name" value="FATTY ACID 2-HYDROXYLASE"/>
    <property type="match status" value="1"/>
</dbReference>
<dbReference type="InterPro" id="IPR006694">
    <property type="entry name" value="Fatty_acid_hydroxylase"/>
</dbReference>
<feature type="transmembrane region" description="Helical" evidence="14">
    <location>
        <begin position="38"/>
        <end position="60"/>
    </location>
</feature>
<evidence type="ECO:0000256" key="9">
    <source>
        <dbReference type="ARBA" id="ARBA00022989"/>
    </source>
</evidence>
<evidence type="ECO:0000313" key="17">
    <source>
        <dbReference type="Proteomes" id="UP000270468"/>
    </source>
</evidence>
<dbReference type="InterPro" id="IPR014430">
    <property type="entry name" value="Scs7"/>
</dbReference>
<keyword evidence="13" id="KW-0275">Fatty acid biosynthesis</keyword>
<keyword evidence="12 14" id="KW-0472">Membrane</keyword>
<keyword evidence="3" id="KW-0444">Lipid biosynthesis</keyword>
<evidence type="ECO:0000256" key="11">
    <source>
        <dbReference type="ARBA" id="ARBA00023098"/>
    </source>
</evidence>
<keyword evidence="5" id="KW-0479">Metal-binding</keyword>
<dbReference type="EMBL" id="UXAV01000023">
    <property type="protein sequence ID" value="VDC22651.1"/>
    <property type="molecule type" value="Genomic_DNA"/>
</dbReference>
<proteinExistence type="predicted"/>
<keyword evidence="11" id="KW-0443">Lipid metabolism</keyword>